<evidence type="ECO:0008006" key="4">
    <source>
        <dbReference type="Google" id="ProtNLM"/>
    </source>
</evidence>
<gene>
    <name evidence="2" type="ORF">FRY97_07245</name>
</gene>
<dbReference type="AlphaFoldDB" id="A0A5C6RQ74"/>
<keyword evidence="1" id="KW-0732">Signal</keyword>
<evidence type="ECO:0000313" key="3">
    <source>
        <dbReference type="Proteomes" id="UP000321580"/>
    </source>
</evidence>
<organism evidence="2 3">
    <name type="scientific">Phaeodactylibacter luteus</name>
    <dbReference type="NCBI Taxonomy" id="1564516"/>
    <lineage>
        <taxon>Bacteria</taxon>
        <taxon>Pseudomonadati</taxon>
        <taxon>Bacteroidota</taxon>
        <taxon>Saprospiria</taxon>
        <taxon>Saprospirales</taxon>
        <taxon>Haliscomenobacteraceae</taxon>
        <taxon>Phaeodactylibacter</taxon>
    </lineage>
</organism>
<protein>
    <recommendedName>
        <fullName evidence="4">Tetratricopeptide repeat protein</fullName>
    </recommendedName>
</protein>
<dbReference type="Proteomes" id="UP000321580">
    <property type="component" value="Unassembled WGS sequence"/>
</dbReference>
<dbReference type="EMBL" id="VOOR01000011">
    <property type="protein sequence ID" value="TXB64481.1"/>
    <property type="molecule type" value="Genomic_DNA"/>
</dbReference>
<name>A0A5C6RQ74_9BACT</name>
<reference evidence="2 3" key="1">
    <citation type="submission" date="2019-08" db="EMBL/GenBank/DDBJ databases">
        <title>Genome of Phaeodactylibacter luteus.</title>
        <authorList>
            <person name="Bowman J.P."/>
        </authorList>
    </citation>
    <scope>NUCLEOTIDE SEQUENCE [LARGE SCALE GENOMIC DNA]</scope>
    <source>
        <strain evidence="2 3">KCTC 42180</strain>
    </source>
</reference>
<accession>A0A5C6RQ74</accession>
<feature type="chain" id="PRO_5022727774" description="Tetratricopeptide repeat protein" evidence="1">
    <location>
        <begin position="21"/>
        <end position="280"/>
    </location>
</feature>
<dbReference type="OrthoDB" id="9839786at2"/>
<keyword evidence="3" id="KW-1185">Reference proteome</keyword>
<sequence>MSYNPFTLLLASFLFLSSCAMNHLGQAQRAFNAAAATENQQRFTPQPEVAVSPTLSYAEAAYHAGKALNRRSSLRKNGLLGNALALRALCLWKLNNYDAALEDSRAARYAFQELEQRTGLQMPRDEALMQALPSLIAMDQARAALFSFHQADAPYERARDFFQEQIYHPEDDKLAALEGALQELSGLQLLAGSVEELELYLVMSQLAGLKTWSQGIDFLRQSISRDESLNEAERQTAIAFLLKAKQQDFEPVKGRLLNELSRRVAGGTSSPVYQFWNTVL</sequence>
<proteinExistence type="predicted"/>
<dbReference type="RefSeq" id="WP_147166776.1">
    <property type="nucleotide sequence ID" value="NZ_VOOR01000011.1"/>
</dbReference>
<evidence type="ECO:0000313" key="2">
    <source>
        <dbReference type="EMBL" id="TXB64481.1"/>
    </source>
</evidence>
<evidence type="ECO:0000256" key="1">
    <source>
        <dbReference type="SAM" id="SignalP"/>
    </source>
</evidence>
<comment type="caution">
    <text evidence="2">The sequence shown here is derived from an EMBL/GenBank/DDBJ whole genome shotgun (WGS) entry which is preliminary data.</text>
</comment>
<feature type="signal peptide" evidence="1">
    <location>
        <begin position="1"/>
        <end position="20"/>
    </location>
</feature>